<feature type="compositionally biased region" description="Acidic residues" evidence="1">
    <location>
        <begin position="349"/>
        <end position="358"/>
    </location>
</feature>
<protein>
    <submittedName>
        <fullName evidence="2">Uncharacterized protein</fullName>
    </submittedName>
</protein>
<dbReference type="AlphaFoldDB" id="A0A813GW42"/>
<evidence type="ECO:0000313" key="3">
    <source>
        <dbReference type="Proteomes" id="UP000654075"/>
    </source>
</evidence>
<feature type="compositionally biased region" description="Low complexity" evidence="1">
    <location>
        <begin position="421"/>
        <end position="433"/>
    </location>
</feature>
<feature type="non-terminal residue" evidence="2">
    <location>
        <position position="444"/>
    </location>
</feature>
<evidence type="ECO:0000256" key="1">
    <source>
        <dbReference type="SAM" id="MobiDB-lite"/>
    </source>
</evidence>
<feature type="compositionally biased region" description="Basic and acidic residues" evidence="1">
    <location>
        <begin position="214"/>
        <end position="225"/>
    </location>
</feature>
<proteinExistence type="predicted"/>
<feature type="compositionally biased region" description="Basic and acidic residues" evidence="1">
    <location>
        <begin position="303"/>
        <end position="320"/>
    </location>
</feature>
<feature type="compositionally biased region" description="Low complexity" evidence="1">
    <location>
        <begin position="391"/>
        <end position="411"/>
    </location>
</feature>
<dbReference type="Proteomes" id="UP000654075">
    <property type="component" value="Unassembled WGS sequence"/>
</dbReference>
<feature type="compositionally biased region" description="Low complexity" evidence="1">
    <location>
        <begin position="359"/>
        <end position="375"/>
    </location>
</feature>
<gene>
    <name evidence="2" type="ORF">PGLA1383_LOCUS45173</name>
</gene>
<organism evidence="2 3">
    <name type="scientific">Polarella glacialis</name>
    <name type="common">Dinoflagellate</name>
    <dbReference type="NCBI Taxonomy" id="89957"/>
    <lineage>
        <taxon>Eukaryota</taxon>
        <taxon>Sar</taxon>
        <taxon>Alveolata</taxon>
        <taxon>Dinophyceae</taxon>
        <taxon>Suessiales</taxon>
        <taxon>Suessiaceae</taxon>
        <taxon>Polarella</taxon>
    </lineage>
</organism>
<keyword evidence="3" id="KW-1185">Reference proteome</keyword>
<dbReference type="EMBL" id="CAJNNV010029422">
    <property type="protein sequence ID" value="CAE8628563.1"/>
    <property type="molecule type" value="Genomic_DNA"/>
</dbReference>
<feature type="region of interest" description="Disordered" evidence="1">
    <location>
        <begin position="13"/>
        <end position="49"/>
    </location>
</feature>
<accession>A0A813GW42</accession>
<dbReference type="OrthoDB" id="10670348at2759"/>
<sequence length="444" mass="48087">MASQEDARAALQALLAATKPRSEAQKQASAKLLPDGQQGSESQDGARSPWRAEFLKVLRAPQGEAWQEEAEAKLARLVQGFGREVPTPTVQSMRDFKPPARVSVAVASQTDPCADSVAVEHPDPQVLLAAMVPEGELKMPPPPAPRRSVVQTEEAAANLRNQVKEMRRMLESRDKSVTDLTRRLKLCRINIWTKQKEQNAAEVKLSQILAERSQELPESAHKESEQVEQQETLLAEELGEARASASHWASTAKRQDGMLQQERDSQKGGDAQSILAKHPAGEVFLPWQRDDSDSEDGESARGGGDRDRRRYEQRRGREDVSLGSSDEEEEDFPSRGGARTLALARPQAADEEASEEESGSSVASPSASGDSPSGGRLPQKMPSEPVTTGSVARGRAVLPAPVRRARSSSPEESSEEDVKKTTTTTTTAPAARPGRGGPVPPLPE</sequence>
<reference evidence="2" key="1">
    <citation type="submission" date="2021-02" db="EMBL/GenBank/DDBJ databases">
        <authorList>
            <person name="Dougan E. K."/>
            <person name="Rhodes N."/>
            <person name="Thang M."/>
            <person name="Chan C."/>
        </authorList>
    </citation>
    <scope>NUCLEOTIDE SEQUENCE</scope>
</reference>
<feature type="region of interest" description="Disordered" evidence="1">
    <location>
        <begin position="214"/>
        <end position="444"/>
    </location>
</feature>
<name>A0A813GW42_POLGL</name>
<feature type="compositionally biased region" description="Basic and acidic residues" evidence="1">
    <location>
        <begin position="253"/>
        <end position="267"/>
    </location>
</feature>
<evidence type="ECO:0000313" key="2">
    <source>
        <dbReference type="EMBL" id="CAE8628563.1"/>
    </source>
</evidence>
<comment type="caution">
    <text evidence="2">The sequence shown here is derived from an EMBL/GenBank/DDBJ whole genome shotgun (WGS) entry which is preliminary data.</text>
</comment>